<dbReference type="PANTHER" id="PTHR43778:SF2">
    <property type="entry name" value="PYRUVATE CARBOXYLASE, MITOCHONDRIAL"/>
    <property type="match status" value="1"/>
</dbReference>
<dbReference type="InterPro" id="IPR055268">
    <property type="entry name" value="PCB-like"/>
</dbReference>
<dbReference type="GO" id="GO:0004736">
    <property type="term" value="F:pyruvate carboxylase activity"/>
    <property type="evidence" value="ECO:0007669"/>
    <property type="project" value="TreeGrafter"/>
</dbReference>
<evidence type="ECO:0000313" key="3">
    <source>
        <dbReference type="Proteomes" id="UP000182379"/>
    </source>
</evidence>
<protein>
    <submittedName>
        <fullName evidence="2">Oxaloacetate decarboxylase, alpha subunit</fullName>
    </submittedName>
</protein>
<dbReference type="NCBIfam" id="NF006761">
    <property type="entry name" value="PRK09282.1"/>
    <property type="match status" value="1"/>
</dbReference>
<dbReference type="InterPro" id="IPR003379">
    <property type="entry name" value="Carboxylase_cons_dom"/>
</dbReference>
<dbReference type="InterPro" id="IPR013785">
    <property type="entry name" value="Aldolase_TIM"/>
</dbReference>
<comment type="caution">
    <text evidence="2">The sequence shown here is derived from an EMBL/GenBank/DDBJ whole genome shotgun (WGS) entry which is preliminary data.</text>
</comment>
<reference evidence="2 3" key="1">
    <citation type="submission" date="2016-10" db="EMBL/GenBank/DDBJ databases">
        <authorList>
            <person name="Varghese N."/>
            <person name="Submissions S."/>
        </authorList>
    </citation>
    <scope>NUCLEOTIDE SEQUENCE [LARGE SCALE GENOMIC DNA]</scope>
    <source>
        <strain evidence="2 3">WCC6</strain>
    </source>
</reference>
<dbReference type="PROSITE" id="PS50991">
    <property type="entry name" value="PYR_CT"/>
    <property type="match status" value="1"/>
</dbReference>
<dbReference type="Pfam" id="PF00682">
    <property type="entry name" value="HMGL-like"/>
    <property type="match status" value="1"/>
</dbReference>
<sequence>MNNPNPVKIVETVLRDGHQSLCATRMRTSDMLPMLEALDDCGFYALEAWGGATFDSCLRFLNEDPWERLRTIRKHVKKTKLQMLLRGQNILGYNHYADDVVTEFVKRSVDNGIDIIRIFDAFNDTRNLETAMKATKAAGAHAQGTLVYTISPYHKDSDYLKLAKELVEMGADSICIKDMSGLLAPYACASLVEALKKEISIPVNVHSHCTSGMASMTLLKGIEAGADIVDTALSPFAETTSHPCTESLVYTLKGTERDTGIDMDKLGPIADHFKKVRADLVKTFKLPSNISINPKVLSFQIPGGMLSNMLNQLTEMGMADKYEEVLKEVPRVRADLGYPPLVTPSSQIVGTMATMNVMMGRYKMIPNEIQDIVMGKYGKTPGPISEDLKKLVRRWIVKKTGKTVISPITHRPADDIPPQMEKMKADLAAKGYPNASVEDVLSYALFPEVALAFFKNNR</sequence>
<dbReference type="PANTHER" id="PTHR43778">
    <property type="entry name" value="PYRUVATE CARBOXYLASE"/>
    <property type="match status" value="1"/>
</dbReference>
<dbReference type="GO" id="GO:0006094">
    <property type="term" value="P:gluconeogenesis"/>
    <property type="evidence" value="ECO:0007669"/>
    <property type="project" value="TreeGrafter"/>
</dbReference>
<evidence type="ECO:0000313" key="2">
    <source>
        <dbReference type="EMBL" id="SDW38284.1"/>
    </source>
</evidence>
<feature type="domain" description="Pyruvate carboxyltransferase" evidence="1">
    <location>
        <begin position="7"/>
        <end position="267"/>
    </location>
</feature>
<dbReference type="EMBL" id="FNOP01000001">
    <property type="protein sequence ID" value="SDW38284.1"/>
    <property type="molecule type" value="Genomic_DNA"/>
</dbReference>
<proteinExistence type="predicted"/>
<dbReference type="OMA" id="HCTSGMA"/>
<organism evidence="2 3">
    <name type="scientific">Acidaminococcus fermentans</name>
    <dbReference type="NCBI Taxonomy" id="905"/>
    <lineage>
        <taxon>Bacteria</taxon>
        <taxon>Bacillati</taxon>
        <taxon>Bacillota</taxon>
        <taxon>Negativicutes</taxon>
        <taxon>Acidaminococcales</taxon>
        <taxon>Acidaminococcaceae</taxon>
        <taxon>Acidaminococcus</taxon>
    </lineage>
</organism>
<dbReference type="SUPFAM" id="SSF89000">
    <property type="entry name" value="post-HMGL domain-like"/>
    <property type="match status" value="1"/>
</dbReference>
<dbReference type="RefSeq" id="WP_012938709.1">
    <property type="nucleotide sequence ID" value="NZ_CALAKB010000025.1"/>
</dbReference>
<dbReference type="AlphaFoldDB" id="A0A1H2T4X6"/>
<dbReference type="Proteomes" id="UP000182379">
    <property type="component" value="Unassembled WGS sequence"/>
</dbReference>
<dbReference type="SUPFAM" id="SSF51569">
    <property type="entry name" value="Aldolase"/>
    <property type="match status" value="1"/>
</dbReference>
<dbReference type="Pfam" id="PF02436">
    <property type="entry name" value="PYC_OADA"/>
    <property type="match status" value="1"/>
</dbReference>
<name>A0A1H2T4X6_ACIFE</name>
<dbReference type="GO" id="GO:0005737">
    <property type="term" value="C:cytoplasm"/>
    <property type="evidence" value="ECO:0007669"/>
    <property type="project" value="TreeGrafter"/>
</dbReference>
<dbReference type="Gene3D" id="3.20.20.70">
    <property type="entry name" value="Aldolase class I"/>
    <property type="match status" value="1"/>
</dbReference>
<dbReference type="InterPro" id="IPR000891">
    <property type="entry name" value="PYR_CT"/>
</dbReference>
<dbReference type="CDD" id="cd07937">
    <property type="entry name" value="DRE_TIM_PC_TC_5S"/>
    <property type="match status" value="1"/>
</dbReference>
<gene>
    <name evidence="2" type="ORF">SAMN05216495_101104</name>
</gene>
<accession>A0A1H2T4X6</accession>
<dbReference type="GeneID" id="78335057"/>
<evidence type="ECO:0000259" key="1">
    <source>
        <dbReference type="PROSITE" id="PS50991"/>
    </source>
</evidence>